<dbReference type="AlphaFoldDB" id="A0A0P1G262"/>
<protein>
    <recommendedName>
        <fullName evidence="6">Ribose 1,5-bisphosphate phosphokinase PhnN</fullName>
        <ecNumber evidence="6">2.7.4.23</ecNumber>
    </recommendedName>
    <alternativeName>
        <fullName evidence="6">Ribose 1,5-bisphosphokinase</fullName>
    </alternativeName>
</protein>
<dbReference type="STRING" id="928856.SAMN04488049_103192"/>
<dbReference type="InterPro" id="IPR012699">
    <property type="entry name" value="PhnN"/>
</dbReference>
<dbReference type="InterPro" id="IPR008145">
    <property type="entry name" value="GK/Ca_channel_bsu"/>
</dbReference>
<comment type="catalytic activity">
    <reaction evidence="1 6">
        <text>alpha-D-ribose 1,5-bisphosphate + ATP = 5-phospho-alpha-D-ribose 1-diphosphate + ADP</text>
        <dbReference type="Rhea" id="RHEA:20109"/>
        <dbReference type="ChEBI" id="CHEBI:30616"/>
        <dbReference type="ChEBI" id="CHEBI:58017"/>
        <dbReference type="ChEBI" id="CHEBI:68688"/>
        <dbReference type="ChEBI" id="CHEBI:456216"/>
        <dbReference type="EC" id="2.7.4.23"/>
    </reaction>
</comment>
<evidence type="ECO:0000256" key="4">
    <source>
        <dbReference type="ARBA" id="ARBA00022741"/>
    </source>
</evidence>
<evidence type="ECO:0000313" key="9">
    <source>
        <dbReference type="Proteomes" id="UP000052022"/>
    </source>
</evidence>
<dbReference type="PANTHER" id="PTHR23117:SF8">
    <property type="entry name" value="RIBOSE 1,5-BISPHOSPHATE PHOSPHOKINASE PHNN"/>
    <property type="match status" value="1"/>
</dbReference>
<feature type="binding site" evidence="6">
    <location>
        <begin position="10"/>
        <end position="17"/>
    </location>
    <ligand>
        <name>ATP</name>
        <dbReference type="ChEBI" id="CHEBI:30616"/>
    </ligand>
</feature>
<keyword evidence="3 6" id="KW-0808">Transferase</keyword>
<dbReference type="RefSeq" id="WP_058288712.1">
    <property type="nucleotide sequence ID" value="NZ_CYSD01000012.1"/>
</dbReference>
<evidence type="ECO:0000259" key="7">
    <source>
        <dbReference type="PROSITE" id="PS50052"/>
    </source>
</evidence>
<keyword evidence="5 6" id="KW-0067">ATP-binding</keyword>
<evidence type="ECO:0000256" key="6">
    <source>
        <dbReference type="HAMAP-Rule" id="MF_00836"/>
    </source>
</evidence>
<evidence type="ECO:0000256" key="3">
    <source>
        <dbReference type="ARBA" id="ARBA00022679"/>
    </source>
</evidence>
<dbReference type="PROSITE" id="PS50052">
    <property type="entry name" value="GUANYLATE_KINASE_2"/>
    <property type="match status" value="1"/>
</dbReference>
<dbReference type="OrthoDB" id="341217at2"/>
<keyword evidence="8" id="KW-0418">Kinase</keyword>
<comment type="pathway">
    <text evidence="2 6">Metabolic intermediate biosynthesis; 5-phospho-alpha-D-ribose 1-diphosphate biosynthesis; 5-phospho-alpha-D-ribose 1-diphosphate from D-ribose 5-phosphate (route II): step 3/3.</text>
</comment>
<name>A0A0P1G262_9RHOB</name>
<evidence type="ECO:0000256" key="1">
    <source>
        <dbReference type="ARBA" id="ARBA00000373"/>
    </source>
</evidence>
<comment type="similarity">
    <text evidence="6">Belongs to the ribose 1,5-bisphosphokinase family.</text>
</comment>
<sequence>MKGPVVAIVGPSGVGKDSVMQGLAVSDPKIRLLRRVITRAPEAGGEDYQAVTEPEFQALVARDVFALHWQAHGLHYGVPRDIEQLRDGASAVLVNLSRAVLPAAQEVFDDFRVISLRASQEVLAQRLAGRGRESAQDIRARLTRADLPLPEGLRQVFKVDNSGALQDAITAIRAIIEAPVGDAAQPEARG</sequence>
<dbReference type="PANTHER" id="PTHR23117">
    <property type="entry name" value="GUANYLATE KINASE-RELATED"/>
    <property type="match status" value="1"/>
</dbReference>
<proteinExistence type="inferred from homology"/>
<dbReference type="SMART" id="SM00072">
    <property type="entry name" value="GuKc"/>
    <property type="match status" value="1"/>
</dbReference>
<dbReference type="SUPFAM" id="SSF52540">
    <property type="entry name" value="P-loop containing nucleoside triphosphate hydrolases"/>
    <property type="match status" value="1"/>
</dbReference>
<accession>A0A0P1G262</accession>
<dbReference type="GO" id="GO:0033863">
    <property type="term" value="F:ribose 1,5-bisphosphate phosphokinase activity"/>
    <property type="evidence" value="ECO:0007669"/>
    <property type="project" value="UniProtKB-UniRule"/>
</dbReference>
<dbReference type="HAMAP" id="MF_00836">
    <property type="entry name" value="PhnN"/>
    <property type="match status" value="1"/>
</dbReference>
<dbReference type="GO" id="GO:0005829">
    <property type="term" value="C:cytosol"/>
    <property type="evidence" value="ECO:0007669"/>
    <property type="project" value="TreeGrafter"/>
</dbReference>
<evidence type="ECO:0000313" key="8">
    <source>
        <dbReference type="EMBL" id="CUH75852.1"/>
    </source>
</evidence>
<dbReference type="GO" id="GO:0006015">
    <property type="term" value="P:5-phosphoribose 1-diphosphate biosynthetic process"/>
    <property type="evidence" value="ECO:0007669"/>
    <property type="project" value="UniProtKB-UniRule"/>
</dbReference>
<evidence type="ECO:0000256" key="5">
    <source>
        <dbReference type="ARBA" id="ARBA00022840"/>
    </source>
</evidence>
<dbReference type="EMBL" id="CYSD01000012">
    <property type="protein sequence ID" value="CUH75852.1"/>
    <property type="molecule type" value="Genomic_DNA"/>
</dbReference>
<feature type="domain" description="Guanylate kinase-like" evidence="7">
    <location>
        <begin position="3"/>
        <end position="177"/>
    </location>
</feature>
<comment type="function">
    <text evidence="6">Catalyzes the phosphorylation of ribose 1,5-bisphosphate to 5-phospho-D-ribosyl alpha-1-diphosphate (PRPP).</text>
</comment>
<evidence type="ECO:0000256" key="2">
    <source>
        <dbReference type="ARBA" id="ARBA00005069"/>
    </source>
</evidence>
<dbReference type="InterPro" id="IPR008144">
    <property type="entry name" value="Guanylate_kin-like_dom"/>
</dbReference>
<dbReference type="NCBIfam" id="TIGR02322">
    <property type="entry name" value="phosphon_PhnN"/>
    <property type="match status" value="1"/>
</dbReference>
<dbReference type="Pfam" id="PF00625">
    <property type="entry name" value="Guanylate_kin"/>
    <property type="match status" value="1"/>
</dbReference>
<dbReference type="InterPro" id="IPR027417">
    <property type="entry name" value="P-loop_NTPase"/>
</dbReference>
<dbReference type="Gene3D" id="3.40.50.300">
    <property type="entry name" value="P-loop containing nucleotide triphosphate hydrolases"/>
    <property type="match status" value="1"/>
</dbReference>
<keyword evidence="4 6" id="KW-0547">Nucleotide-binding</keyword>
<dbReference type="GO" id="GO:0019634">
    <property type="term" value="P:organic phosphonate metabolic process"/>
    <property type="evidence" value="ECO:0007669"/>
    <property type="project" value="UniProtKB-UniRule"/>
</dbReference>
<gene>
    <name evidence="6 8" type="primary">phnN</name>
    <name evidence="8" type="ORF">TRM7557_00590</name>
</gene>
<reference evidence="8 9" key="1">
    <citation type="submission" date="2015-09" db="EMBL/GenBank/DDBJ databases">
        <authorList>
            <consortium name="Swine Surveillance"/>
        </authorList>
    </citation>
    <scope>NUCLEOTIDE SEQUENCE [LARGE SCALE GENOMIC DNA]</scope>
    <source>
        <strain evidence="8 9">CECT 7557</strain>
    </source>
</reference>
<dbReference type="Proteomes" id="UP000052022">
    <property type="component" value="Unassembled WGS sequence"/>
</dbReference>
<dbReference type="EC" id="2.7.4.23" evidence="6"/>
<dbReference type="UniPathway" id="UPA00087">
    <property type="reaction ID" value="UER00175"/>
</dbReference>
<dbReference type="GO" id="GO:0005524">
    <property type="term" value="F:ATP binding"/>
    <property type="evidence" value="ECO:0007669"/>
    <property type="project" value="UniProtKB-KW"/>
</dbReference>
<keyword evidence="9" id="KW-1185">Reference proteome</keyword>
<organism evidence="8 9">
    <name type="scientific">Tritonibacter multivorans</name>
    <dbReference type="NCBI Taxonomy" id="928856"/>
    <lineage>
        <taxon>Bacteria</taxon>
        <taxon>Pseudomonadati</taxon>
        <taxon>Pseudomonadota</taxon>
        <taxon>Alphaproteobacteria</taxon>
        <taxon>Rhodobacterales</taxon>
        <taxon>Paracoccaceae</taxon>
        <taxon>Tritonibacter</taxon>
    </lineage>
</organism>